<dbReference type="GO" id="GO:0005743">
    <property type="term" value="C:mitochondrial inner membrane"/>
    <property type="evidence" value="ECO:0007669"/>
    <property type="project" value="UniProtKB-SubCell"/>
</dbReference>
<dbReference type="Proteomes" id="UP000183832">
    <property type="component" value="Unassembled WGS sequence"/>
</dbReference>
<keyword evidence="10" id="KW-0472">Membrane</keyword>
<evidence type="ECO:0000256" key="2">
    <source>
        <dbReference type="ARBA" id="ARBA00007856"/>
    </source>
</evidence>
<dbReference type="GO" id="GO:0045275">
    <property type="term" value="C:respiratory chain complex III"/>
    <property type="evidence" value="ECO:0007669"/>
    <property type="project" value="InterPro"/>
</dbReference>
<dbReference type="SUPFAM" id="SSF81514">
    <property type="entry name" value="Subunit X (non-heme 7 kDa protein) of cytochrome bc1 complex (Ubiquinol-cytochrome c reductase)"/>
    <property type="match status" value="1"/>
</dbReference>
<evidence type="ECO:0000256" key="9">
    <source>
        <dbReference type="ARBA" id="ARBA00023128"/>
    </source>
</evidence>
<dbReference type="InterPro" id="IPR036656">
    <property type="entry name" value="QCR9_sf"/>
</dbReference>
<dbReference type="PANTHER" id="PTHR12980:SF0">
    <property type="entry name" value="CYTOCHROME B-C1 COMPLEX SUBUNIT 9"/>
    <property type="match status" value="1"/>
</dbReference>
<keyword evidence="5" id="KW-0812">Transmembrane</keyword>
<evidence type="ECO:0000256" key="1">
    <source>
        <dbReference type="ARBA" id="ARBA00004434"/>
    </source>
</evidence>
<dbReference type="OrthoDB" id="44067at2759"/>
<sequence length="82" mass="9573">MLKLHREEANNLNKLEAPPENFSTAMRALYNLVFKRTSTYAVGIMASVFFFERAFDVGAESLFEYANKGKLWKDIKDKYEQE</sequence>
<dbReference type="STRING" id="568069.A0A1J1IKU8"/>
<comment type="similarity">
    <text evidence="2">Belongs to the UQCR10/QCR9 family.</text>
</comment>
<reference evidence="13 14" key="1">
    <citation type="submission" date="2015-04" db="EMBL/GenBank/DDBJ databases">
        <authorList>
            <person name="Syromyatnikov M.Y."/>
            <person name="Popov V.N."/>
        </authorList>
    </citation>
    <scope>NUCLEOTIDE SEQUENCE [LARGE SCALE GENOMIC DNA]</scope>
</reference>
<keyword evidence="9" id="KW-0496">Mitochondrion</keyword>
<dbReference type="Gene3D" id="1.20.5.260">
    <property type="entry name" value="Cytochrome b-c1 complex subunit 9"/>
    <property type="match status" value="1"/>
</dbReference>
<accession>A0A1J1IKU8</accession>
<comment type="subcellular location">
    <subcellularLocation>
        <location evidence="1">Mitochondrion inner membrane</location>
        <topology evidence="1">Single-pass membrane protein</topology>
    </subcellularLocation>
</comment>
<proteinExistence type="inferred from homology"/>
<evidence type="ECO:0000256" key="7">
    <source>
        <dbReference type="ARBA" id="ARBA00022982"/>
    </source>
</evidence>
<gene>
    <name evidence="13" type="ORF">CLUMA_CG014112</name>
</gene>
<keyword evidence="14" id="KW-1185">Reference proteome</keyword>
<dbReference type="EMBL" id="CVRI01000054">
    <property type="protein sequence ID" value="CRL00861.1"/>
    <property type="molecule type" value="Genomic_DNA"/>
</dbReference>
<evidence type="ECO:0000256" key="8">
    <source>
        <dbReference type="ARBA" id="ARBA00022989"/>
    </source>
</evidence>
<protein>
    <recommendedName>
        <fullName evidence="11">Cytochrome b-c1 complex subunit 9</fullName>
    </recommendedName>
    <alternativeName>
        <fullName evidence="12">Complex III subunit X</fullName>
    </alternativeName>
</protein>
<name>A0A1J1IKU8_9DIPT</name>
<evidence type="ECO:0000256" key="5">
    <source>
        <dbReference type="ARBA" id="ARBA00022692"/>
    </source>
</evidence>
<dbReference type="Pfam" id="PF05365">
    <property type="entry name" value="UCR_UQCRX_QCR9"/>
    <property type="match status" value="1"/>
</dbReference>
<dbReference type="InterPro" id="IPR008027">
    <property type="entry name" value="QCR9"/>
</dbReference>
<keyword evidence="8" id="KW-1133">Transmembrane helix</keyword>
<keyword evidence="6" id="KW-0999">Mitochondrion inner membrane</keyword>
<dbReference type="GO" id="GO:0006122">
    <property type="term" value="P:mitochondrial electron transport, ubiquinol to cytochrome c"/>
    <property type="evidence" value="ECO:0007669"/>
    <property type="project" value="InterPro"/>
</dbReference>
<evidence type="ECO:0000256" key="4">
    <source>
        <dbReference type="ARBA" id="ARBA00022660"/>
    </source>
</evidence>
<dbReference type="PANTHER" id="PTHR12980">
    <property type="entry name" value="UBIQUINOL-CYTOCHROME C REDUCTASE COMPLEX, SUBUNIT X"/>
    <property type="match status" value="1"/>
</dbReference>
<evidence type="ECO:0000256" key="6">
    <source>
        <dbReference type="ARBA" id="ARBA00022792"/>
    </source>
</evidence>
<dbReference type="AlphaFoldDB" id="A0A1J1IKU8"/>
<evidence type="ECO:0000256" key="10">
    <source>
        <dbReference type="ARBA" id="ARBA00023136"/>
    </source>
</evidence>
<keyword evidence="3" id="KW-0813">Transport</keyword>
<evidence type="ECO:0000313" key="14">
    <source>
        <dbReference type="Proteomes" id="UP000183832"/>
    </source>
</evidence>
<organism evidence="13 14">
    <name type="scientific">Clunio marinus</name>
    <dbReference type="NCBI Taxonomy" id="568069"/>
    <lineage>
        <taxon>Eukaryota</taxon>
        <taxon>Metazoa</taxon>
        <taxon>Ecdysozoa</taxon>
        <taxon>Arthropoda</taxon>
        <taxon>Hexapoda</taxon>
        <taxon>Insecta</taxon>
        <taxon>Pterygota</taxon>
        <taxon>Neoptera</taxon>
        <taxon>Endopterygota</taxon>
        <taxon>Diptera</taxon>
        <taxon>Nematocera</taxon>
        <taxon>Chironomoidea</taxon>
        <taxon>Chironomidae</taxon>
        <taxon>Clunio</taxon>
    </lineage>
</organism>
<evidence type="ECO:0000256" key="11">
    <source>
        <dbReference type="ARBA" id="ARBA00068509"/>
    </source>
</evidence>
<dbReference type="FunFam" id="1.20.5.260:FF:000001">
    <property type="entry name" value="Cytochrome b-c1 complex subunit 9"/>
    <property type="match status" value="1"/>
</dbReference>
<keyword evidence="7" id="KW-0249">Electron transport</keyword>
<keyword evidence="4" id="KW-0679">Respiratory chain</keyword>
<evidence type="ECO:0000256" key="12">
    <source>
        <dbReference type="ARBA" id="ARBA00076299"/>
    </source>
</evidence>
<evidence type="ECO:0000256" key="3">
    <source>
        <dbReference type="ARBA" id="ARBA00022448"/>
    </source>
</evidence>
<evidence type="ECO:0000313" key="13">
    <source>
        <dbReference type="EMBL" id="CRL00861.1"/>
    </source>
</evidence>